<gene>
    <name evidence="7" type="primary">yohJ</name>
    <name evidence="7" type="ORF">NCTC10138_01224</name>
</gene>
<dbReference type="PANTHER" id="PTHR33931">
    <property type="entry name" value="HOLIN-LIKE PROTEIN CIDA-RELATED"/>
    <property type="match status" value="1"/>
</dbReference>
<dbReference type="AlphaFoldDB" id="A0A449BEH5"/>
<dbReference type="OrthoDB" id="385012at2"/>
<comment type="subcellular location">
    <subcellularLocation>
        <location evidence="1">Cell membrane</location>
        <topology evidence="1">Multi-pass membrane protein</topology>
    </subcellularLocation>
</comment>
<keyword evidence="4 6" id="KW-1133">Transmembrane helix</keyword>
<evidence type="ECO:0000256" key="1">
    <source>
        <dbReference type="ARBA" id="ARBA00004651"/>
    </source>
</evidence>
<dbReference type="InterPro" id="IPR005538">
    <property type="entry name" value="LrgA/CidA"/>
</dbReference>
<feature type="transmembrane region" description="Helical" evidence="6">
    <location>
        <begin position="30"/>
        <end position="47"/>
    </location>
</feature>
<reference evidence="7 8" key="1">
    <citation type="submission" date="2019-01" db="EMBL/GenBank/DDBJ databases">
        <authorList>
            <consortium name="Pathogen Informatics"/>
        </authorList>
    </citation>
    <scope>NUCLEOTIDE SEQUENCE [LARGE SCALE GENOMIC DNA]</scope>
    <source>
        <strain evidence="7 8">NCTC10138</strain>
    </source>
</reference>
<keyword evidence="2" id="KW-1003">Cell membrane</keyword>
<evidence type="ECO:0000313" key="7">
    <source>
        <dbReference type="EMBL" id="VEU80837.1"/>
    </source>
</evidence>
<evidence type="ECO:0000256" key="2">
    <source>
        <dbReference type="ARBA" id="ARBA00022475"/>
    </source>
</evidence>
<evidence type="ECO:0000256" key="5">
    <source>
        <dbReference type="ARBA" id="ARBA00023136"/>
    </source>
</evidence>
<dbReference type="Proteomes" id="UP000289841">
    <property type="component" value="Chromosome"/>
</dbReference>
<proteinExistence type="predicted"/>
<organism evidence="7 8">
    <name type="scientific">Haploplasma axanthum</name>
    <name type="common">Acholeplasma axanthum</name>
    <dbReference type="NCBI Taxonomy" id="29552"/>
    <lineage>
        <taxon>Bacteria</taxon>
        <taxon>Bacillati</taxon>
        <taxon>Mycoplasmatota</taxon>
        <taxon>Mollicutes</taxon>
        <taxon>Acholeplasmatales</taxon>
        <taxon>Acholeplasmataceae</taxon>
        <taxon>Haploplasma</taxon>
    </lineage>
</organism>
<dbReference type="KEGG" id="aaxa:NCTC10138_01224"/>
<feature type="transmembrane region" description="Helical" evidence="6">
    <location>
        <begin position="84"/>
        <end position="107"/>
    </location>
</feature>
<name>A0A449BEH5_HAPAX</name>
<accession>A0A449BEH5</accession>
<dbReference type="EMBL" id="LR215048">
    <property type="protein sequence ID" value="VEU80837.1"/>
    <property type="molecule type" value="Genomic_DNA"/>
</dbReference>
<protein>
    <submittedName>
        <fullName evidence="7">Effector of murein hydrolase LrgA</fullName>
    </submittedName>
</protein>
<dbReference type="PANTHER" id="PTHR33931:SF2">
    <property type="entry name" value="HOLIN-LIKE PROTEIN CIDA"/>
    <property type="match status" value="1"/>
</dbReference>
<dbReference type="GO" id="GO:0016787">
    <property type="term" value="F:hydrolase activity"/>
    <property type="evidence" value="ECO:0007669"/>
    <property type="project" value="UniProtKB-KW"/>
</dbReference>
<sequence length="147" mass="16980">MKIVLELFIILIFTLLGELIASILPFSFPGSVIGLLLLFVALMTKIVKVDQIKDVSKWLQKNMAFLFVPLCVGIMQYFDIIKVSWFEILLILVVSTIITLITTAVIAEKGVKHEWYNMEYNNNFRNIFIMYVYSKENETFSTKSIIN</sequence>
<feature type="transmembrane region" description="Helical" evidence="6">
    <location>
        <begin position="59"/>
        <end position="78"/>
    </location>
</feature>
<keyword evidence="8" id="KW-1185">Reference proteome</keyword>
<evidence type="ECO:0000256" key="6">
    <source>
        <dbReference type="SAM" id="Phobius"/>
    </source>
</evidence>
<keyword evidence="7" id="KW-0378">Hydrolase</keyword>
<dbReference type="Pfam" id="PF03788">
    <property type="entry name" value="LrgA"/>
    <property type="match status" value="1"/>
</dbReference>
<evidence type="ECO:0000256" key="4">
    <source>
        <dbReference type="ARBA" id="ARBA00022989"/>
    </source>
</evidence>
<dbReference type="STRING" id="1278311.GCA_000428705_00215"/>
<keyword evidence="3 6" id="KW-0812">Transmembrane</keyword>
<evidence type="ECO:0000313" key="8">
    <source>
        <dbReference type="Proteomes" id="UP000289841"/>
    </source>
</evidence>
<dbReference type="GO" id="GO:0005886">
    <property type="term" value="C:plasma membrane"/>
    <property type="evidence" value="ECO:0007669"/>
    <property type="project" value="UniProtKB-SubCell"/>
</dbReference>
<evidence type="ECO:0000256" key="3">
    <source>
        <dbReference type="ARBA" id="ARBA00022692"/>
    </source>
</evidence>
<keyword evidence="5 6" id="KW-0472">Membrane</keyword>